<keyword evidence="2" id="KW-0949">S-adenosyl-L-methionine</keyword>
<evidence type="ECO:0000313" key="5">
    <source>
        <dbReference type="Proteomes" id="UP000593892"/>
    </source>
</evidence>
<sequence length="456" mass="50325">MAGAEIHDALDVLIRLLMDEEAVEEVVILEHLPARLLEVLAELGVVTRKDETKWRCTVLLYPVVGVYVVSDRTRFIGEKFPDDVVYAAITGNTGRFLSIQPQDPGEDFLDLCCGSGVAALLAASRGAKRAWAADLGQRSVHFSDFNGRLNGLDQVIAVQGDLFEAVGEQTFDVIVAHPPYIPDGANKLLFRDGGEDGEQIFRRIVQGLPQYLKPGGRFYCVTTATDRENESLQDRVRGWLGEKGDDFDVFLVATEVGKRPATVLEAVVKAKGKLGKLGDRSELYERLKVTALFYGTVVIERVAKPRAVATARTLKAEKAAGEAVEWFRNWEKAAAQPSLSAALQRSRPKLAREMQLHVVHKPGESGLEPSEFTLKAKYPFVFTAVAEPWLAVLIGMCNGQMTTGQIYEQLLAQDVVEASLTFEDLCQVVRLLISNGFLELEQFPLPRREALVEALV</sequence>
<keyword evidence="5" id="KW-1185">Reference proteome</keyword>
<dbReference type="InterPro" id="IPR007848">
    <property type="entry name" value="Small_mtfrase_dom"/>
</dbReference>
<proteinExistence type="predicted"/>
<dbReference type="PANTHER" id="PTHR18895:SF74">
    <property type="entry name" value="MTRF1L RELEASE FACTOR GLUTAMINE METHYLTRANSFERASE"/>
    <property type="match status" value="1"/>
</dbReference>
<dbReference type="InterPro" id="IPR029063">
    <property type="entry name" value="SAM-dependent_MTases_sf"/>
</dbReference>
<organism evidence="4 5">
    <name type="scientific">Paludibaculum fermentans</name>
    <dbReference type="NCBI Taxonomy" id="1473598"/>
    <lineage>
        <taxon>Bacteria</taxon>
        <taxon>Pseudomonadati</taxon>
        <taxon>Acidobacteriota</taxon>
        <taxon>Terriglobia</taxon>
        <taxon>Bryobacterales</taxon>
        <taxon>Bryobacteraceae</taxon>
        <taxon>Paludibaculum</taxon>
    </lineage>
</organism>
<dbReference type="Gene3D" id="3.40.50.150">
    <property type="entry name" value="Vaccinia Virus protein VP39"/>
    <property type="match status" value="1"/>
</dbReference>
<dbReference type="EMBL" id="CP063849">
    <property type="protein sequence ID" value="QOY88432.1"/>
    <property type="molecule type" value="Genomic_DNA"/>
</dbReference>
<dbReference type="GO" id="GO:0008168">
    <property type="term" value="F:methyltransferase activity"/>
    <property type="evidence" value="ECO:0007669"/>
    <property type="project" value="UniProtKB-KW"/>
</dbReference>
<dbReference type="AlphaFoldDB" id="A0A7S7SJT7"/>
<name>A0A7S7SJT7_PALFE</name>
<accession>A0A7S7SJT7</accession>
<evidence type="ECO:0000256" key="1">
    <source>
        <dbReference type="ARBA" id="ARBA00022603"/>
    </source>
</evidence>
<reference evidence="4 5" key="1">
    <citation type="submission" date="2020-10" db="EMBL/GenBank/DDBJ databases">
        <title>Complete genome sequence of Paludibaculum fermentans P105T, a facultatively anaerobic acidobacterium capable of dissimilatory Fe(III) reduction.</title>
        <authorList>
            <person name="Dedysh S.N."/>
            <person name="Beletsky A.V."/>
            <person name="Kulichevskaya I.S."/>
            <person name="Mardanov A.V."/>
            <person name="Ravin N.V."/>
        </authorList>
    </citation>
    <scope>NUCLEOTIDE SEQUENCE [LARGE SCALE GENOMIC DNA]</scope>
    <source>
        <strain evidence="4 5">P105</strain>
    </source>
</reference>
<keyword evidence="1 4" id="KW-0489">Methyltransferase</keyword>
<evidence type="ECO:0000256" key="2">
    <source>
        <dbReference type="ARBA" id="ARBA00022691"/>
    </source>
</evidence>
<dbReference type="PANTHER" id="PTHR18895">
    <property type="entry name" value="HEMK METHYLTRANSFERASE"/>
    <property type="match status" value="1"/>
</dbReference>
<keyword evidence="4" id="KW-0808">Transferase</keyword>
<dbReference type="RefSeq" id="WP_194450094.1">
    <property type="nucleotide sequence ID" value="NZ_CP063849.1"/>
</dbReference>
<gene>
    <name evidence="4" type="ORF">IRI77_00255</name>
</gene>
<dbReference type="CDD" id="cd02440">
    <property type="entry name" value="AdoMet_MTases"/>
    <property type="match status" value="1"/>
</dbReference>
<dbReference type="GO" id="GO:0032259">
    <property type="term" value="P:methylation"/>
    <property type="evidence" value="ECO:0007669"/>
    <property type="project" value="UniProtKB-KW"/>
</dbReference>
<feature type="domain" description="Methyltransferase small" evidence="3">
    <location>
        <begin position="101"/>
        <end position="234"/>
    </location>
</feature>
<evidence type="ECO:0000259" key="3">
    <source>
        <dbReference type="Pfam" id="PF05175"/>
    </source>
</evidence>
<dbReference type="Pfam" id="PF05175">
    <property type="entry name" value="MTS"/>
    <property type="match status" value="1"/>
</dbReference>
<dbReference type="Proteomes" id="UP000593892">
    <property type="component" value="Chromosome"/>
</dbReference>
<evidence type="ECO:0000313" key="4">
    <source>
        <dbReference type="EMBL" id="QOY88432.1"/>
    </source>
</evidence>
<protein>
    <submittedName>
        <fullName evidence="4">Methyltransferase</fullName>
    </submittedName>
</protein>
<dbReference type="SUPFAM" id="SSF53335">
    <property type="entry name" value="S-adenosyl-L-methionine-dependent methyltransferases"/>
    <property type="match status" value="1"/>
</dbReference>
<dbReference type="InterPro" id="IPR050320">
    <property type="entry name" value="N5-glutamine_MTase"/>
</dbReference>
<dbReference type="KEGG" id="pfer:IRI77_00255"/>